<comment type="caution">
    <text evidence="1">The sequence shown here is derived from an EMBL/GenBank/DDBJ whole genome shotgun (WGS) entry which is preliminary data.</text>
</comment>
<proteinExistence type="predicted"/>
<gene>
    <name evidence="1" type="ORF">AB4Y32_30735</name>
</gene>
<protein>
    <submittedName>
        <fullName evidence="1">IclR family transcriptional regulator C-terminal domain-containing protein</fullName>
    </submittedName>
</protein>
<dbReference type="Proteomes" id="UP001558850">
    <property type="component" value="Unassembled WGS sequence"/>
</dbReference>
<sequence>MPIDEHHADFVTAFARGLAVIRTFEHGADRLTLSQVAARTNLTRGSARRFLLTLEALGYVTQDGNSFRLSPKVLDLGYSYLSSLPLWEKAQPFMKEIVDTIDESCSLGVLDEGEVVYIARVPPRHIYTIHMQVGSRMPAYVNAMGRVLLAALGDAELEDYFAALQPKKLTPRTITSVAEIRRIVNETRDKGYVITEDEVYEGRRSVAVPIRNREGQAIASINISAMDSRANRETFEKKFLPLLSNAAQQIGQSL</sequence>
<name>A0ACC6U8U3_9BURK</name>
<accession>A0ACC6U8U3</accession>
<evidence type="ECO:0000313" key="2">
    <source>
        <dbReference type="Proteomes" id="UP001558850"/>
    </source>
</evidence>
<reference evidence="1" key="1">
    <citation type="submission" date="2024-07" db="EMBL/GenBank/DDBJ databases">
        <title>A survey of Mimosa microsymbionts across Brazilian biomes reveals a high diversity of Paraburkholderia nodulating endemic species, but also that Cupriavidus is common as a symbiont of widespread species.</title>
        <authorList>
            <person name="Rouws L."/>
            <person name="Barauna A."/>
            <person name="Beukes C."/>
            <person name="Rouws J.R.C."/>
            <person name="De Faria S.M."/>
            <person name="Gross E."/>
            <person name="Bueno Dos Reis Junior F."/>
            <person name="Simon M.F."/>
            <person name="Maluk M."/>
            <person name="Odee D.W."/>
            <person name="Kenicer G."/>
            <person name="Young J.P.W."/>
            <person name="Reis V.M."/>
            <person name="Zilli J."/>
            <person name="James E.K."/>
        </authorList>
    </citation>
    <scope>NUCLEOTIDE SEQUENCE</scope>
    <source>
        <strain evidence="1">EG181B</strain>
    </source>
</reference>
<evidence type="ECO:0000313" key="1">
    <source>
        <dbReference type="EMBL" id="MEX3936115.1"/>
    </source>
</evidence>
<organism evidence="1 2">
    <name type="scientific">Paraburkholderia phymatum</name>
    <dbReference type="NCBI Taxonomy" id="148447"/>
    <lineage>
        <taxon>Bacteria</taxon>
        <taxon>Pseudomonadati</taxon>
        <taxon>Pseudomonadota</taxon>
        <taxon>Betaproteobacteria</taxon>
        <taxon>Burkholderiales</taxon>
        <taxon>Burkholderiaceae</taxon>
        <taxon>Paraburkholderia</taxon>
    </lineage>
</organism>
<keyword evidence="2" id="KW-1185">Reference proteome</keyword>
<dbReference type="EMBL" id="JBFRCH010000027">
    <property type="protein sequence ID" value="MEX3936115.1"/>
    <property type="molecule type" value="Genomic_DNA"/>
</dbReference>